<dbReference type="AlphaFoldDB" id="A0A4S3JMN1"/>
<dbReference type="Pfam" id="PF08787">
    <property type="entry name" value="Alginate_lyase2"/>
    <property type="match status" value="1"/>
</dbReference>
<reference evidence="3 4" key="1">
    <citation type="submission" date="2019-03" db="EMBL/GenBank/DDBJ databases">
        <title>The genome sequence of a newly discovered highly antifungal drug resistant Aspergillus species, Aspergillus tanneri NIH 1004.</title>
        <authorList>
            <person name="Mounaud S."/>
            <person name="Singh I."/>
            <person name="Joardar V."/>
            <person name="Pakala S."/>
            <person name="Pakala S."/>
            <person name="Venepally P."/>
            <person name="Hoover J."/>
            <person name="Nierman W."/>
            <person name="Chung J."/>
            <person name="Losada L."/>
        </authorList>
    </citation>
    <scope>NUCLEOTIDE SEQUENCE [LARGE SCALE GENOMIC DNA]</scope>
    <source>
        <strain evidence="3 4">NIH1004</strain>
    </source>
</reference>
<evidence type="ECO:0000256" key="1">
    <source>
        <dbReference type="SAM" id="SignalP"/>
    </source>
</evidence>
<feature type="chain" id="PRO_5020220680" description="Alginate lyase 2 domain-containing protein" evidence="1">
    <location>
        <begin position="20"/>
        <end position="252"/>
    </location>
</feature>
<evidence type="ECO:0000313" key="3">
    <source>
        <dbReference type="EMBL" id="THC96899.1"/>
    </source>
</evidence>
<name>A0A4S3JMN1_9EURO</name>
<dbReference type="EMBL" id="SOSA01000094">
    <property type="protein sequence ID" value="THC96899.1"/>
    <property type="molecule type" value="Genomic_DNA"/>
</dbReference>
<evidence type="ECO:0000313" key="4">
    <source>
        <dbReference type="Proteomes" id="UP000308092"/>
    </source>
</evidence>
<keyword evidence="4" id="KW-1185">Reference proteome</keyword>
<keyword evidence="1" id="KW-0732">Signal</keyword>
<feature type="domain" description="Alginate lyase 2" evidence="2">
    <location>
        <begin position="30"/>
        <end position="252"/>
    </location>
</feature>
<sequence>MLSKTLLLVSLLAIQGASALDPKCAPGGNFDLSVWNLQLPIGEKGHPTTITPAKLKGCNGYQNKKFFYTDTQDGSLVMKVPGSPDNSDCVTTPNSKHCRSEFRELAPDSGDKASWDPSESTNRLKATLTVTNPDDSKHGTVIGQIHIDDKISSKPVCELYYSKSGDLTMGVERTRDGGDSKFTKVGNVAVGTKFTYEIRYESDKLSVSINGGSPKSLDTYELKSPKSYFKAGNYNQGESASEVHFYELTVQH</sequence>
<dbReference type="Proteomes" id="UP000308092">
    <property type="component" value="Unassembled WGS sequence"/>
</dbReference>
<gene>
    <name evidence="3" type="ORF">EYZ11_003616</name>
</gene>
<dbReference type="SUPFAM" id="SSF49899">
    <property type="entry name" value="Concanavalin A-like lectins/glucanases"/>
    <property type="match status" value="1"/>
</dbReference>
<dbReference type="InterPro" id="IPR013320">
    <property type="entry name" value="ConA-like_dom_sf"/>
</dbReference>
<dbReference type="VEuPathDB" id="FungiDB:EYZ11_003616"/>
<evidence type="ECO:0000259" key="2">
    <source>
        <dbReference type="Pfam" id="PF08787"/>
    </source>
</evidence>
<dbReference type="InterPro" id="IPR014895">
    <property type="entry name" value="Alginate_lyase_2"/>
</dbReference>
<dbReference type="Gene3D" id="2.60.120.200">
    <property type="match status" value="1"/>
</dbReference>
<protein>
    <recommendedName>
        <fullName evidence="2">Alginate lyase 2 domain-containing protein</fullName>
    </recommendedName>
</protein>
<organism evidence="3 4">
    <name type="scientific">Aspergillus tanneri</name>
    <dbReference type="NCBI Taxonomy" id="1220188"/>
    <lineage>
        <taxon>Eukaryota</taxon>
        <taxon>Fungi</taxon>
        <taxon>Dikarya</taxon>
        <taxon>Ascomycota</taxon>
        <taxon>Pezizomycotina</taxon>
        <taxon>Eurotiomycetes</taxon>
        <taxon>Eurotiomycetidae</taxon>
        <taxon>Eurotiales</taxon>
        <taxon>Aspergillaceae</taxon>
        <taxon>Aspergillus</taxon>
        <taxon>Aspergillus subgen. Circumdati</taxon>
    </lineage>
</organism>
<feature type="signal peptide" evidence="1">
    <location>
        <begin position="1"/>
        <end position="19"/>
    </location>
</feature>
<proteinExistence type="predicted"/>
<comment type="caution">
    <text evidence="3">The sequence shown here is derived from an EMBL/GenBank/DDBJ whole genome shotgun (WGS) entry which is preliminary data.</text>
</comment>
<accession>A0A4S3JMN1</accession>